<protein>
    <recommendedName>
        <fullName evidence="10">3-dehydroquinate synthase</fullName>
        <ecNumber evidence="10">4.2.3.4</ecNumber>
    </recommendedName>
</protein>
<comment type="cofactor">
    <cofactor evidence="2">
        <name>Co(2+)</name>
        <dbReference type="ChEBI" id="CHEBI:48828"/>
    </cofactor>
</comment>
<organism evidence="13 14">
    <name type="scientific">Candidatus Scatenecus faecavium</name>
    <dbReference type="NCBI Taxonomy" id="2840915"/>
    <lineage>
        <taxon>Bacteria</taxon>
        <taxon>Candidatus Scatenecus</taxon>
    </lineage>
</organism>
<evidence type="ECO:0000256" key="1">
    <source>
        <dbReference type="ARBA" id="ARBA00001911"/>
    </source>
</evidence>
<dbReference type="Gene3D" id="3.40.50.1970">
    <property type="match status" value="1"/>
</dbReference>
<evidence type="ECO:0000256" key="8">
    <source>
        <dbReference type="ARBA" id="ARBA00023239"/>
    </source>
</evidence>
<evidence type="ECO:0000259" key="12">
    <source>
        <dbReference type="Pfam" id="PF24621"/>
    </source>
</evidence>
<dbReference type="AlphaFoldDB" id="A0A9D1K4I8"/>
<dbReference type="Pfam" id="PF01761">
    <property type="entry name" value="DHQ_synthase"/>
    <property type="match status" value="1"/>
</dbReference>
<sequence length="358" mass="40516">MHNLCVKINACEKTYPIRVSNNEIAGLKSEILEIVGKNNFLAVISEKVYKLYGKALDFDKKRIFILKDGEKEKNFKTFEKILSCALKLKLTRNDFIIAVGGGVCGDIAGFAASAYMRGIHLIQVPTTLLACVDSSVGGKTGIDTKSGKNLVGAFYQPDAVLINTNFLKTLDDRQFKTGLGEVVKYAFIEKSCKCEDEFNLINFLSLNSAKILERENEILEELIRICVSLKISVVEKDEREGGFRKILNFGHTYAHAVEKLTNYRKYTHGEAVVKGIEFVFDYAEKKGMIVESYKFIAEDLIKKFNFKKIPDFNIKKILSAMKMDKKATSENLVFILPEDYAAVKEYKIFDDEILKYFG</sequence>
<dbReference type="PIRSF" id="PIRSF001455">
    <property type="entry name" value="DHQ_synth"/>
    <property type="match status" value="1"/>
</dbReference>
<dbReference type="EC" id="4.2.3.4" evidence="10"/>
<dbReference type="InterPro" id="IPR050071">
    <property type="entry name" value="Dehydroquinate_synthase"/>
</dbReference>
<keyword evidence="6" id="KW-0862">Zinc</keyword>
<accession>A0A9D1K4I8</accession>
<evidence type="ECO:0000256" key="4">
    <source>
        <dbReference type="ARBA" id="ARBA00022723"/>
    </source>
</evidence>
<evidence type="ECO:0000256" key="2">
    <source>
        <dbReference type="ARBA" id="ARBA00001941"/>
    </source>
</evidence>
<dbReference type="SUPFAM" id="SSF56796">
    <property type="entry name" value="Dehydroquinate synthase-like"/>
    <property type="match status" value="1"/>
</dbReference>
<evidence type="ECO:0000256" key="7">
    <source>
        <dbReference type="ARBA" id="ARBA00023027"/>
    </source>
</evidence>
<dbReference type="Proteomes" id="UP000824139">
    <property type="component" value="Unassembled WGS sequence"/>
</dbReference>
<reference evidence="13" key="1">
    <citation type="submission" date="2020-10" db="EMBL/GenBank/DDBJ databases">
        <authorList>
            <person name="Gilroy R."/>
        </authorList>
    </citation>
    <scope>NUCLEOTIDE SEQUENCE</scope>
    <source>
        <strain evidence="13">CHK152-2994</strain>
    </source>
</reference>
<gene>
    <name evidence="13" type="primary">aroB</name>
    <name evidence="13" type="ORF">IAD41_06075</name>
</gene>
<dbReference type="GO" id="GO:0005737">
    <property type="term" value="C:cytoplasm"/>
    <property type="evidence" value="ECO:0007669"/>
    <property type="project" value="InterPro"/>
</dbReference>
<dbReference type="GO" id="GO:0009423">
    <property type="term" value="P:chorismate biosynthetic process"/>
    <property type="evidence" value="ECO:0007669"/>
    <property type="project" value="UniProtKB-UniRule"/>
</dbReference>
<dbReference type="EMBL" id="DVJO01000132">
    <property type="protein sequence ID" value="HIS83153.1"/>
    <property type="molecule type" value="Genomic_DNA"/>
</dbReference>
<dbReference type="InterPro" id="IPR030960">
    <property type="entry name" value="DHQS/DOIS_N"/>
</dbReference>
<evidence type="ECO:0000256" key="5">
    <source>
        <dbReference type="ARBA" id="ARBA00022741"/>
    </source>
</evidence>
<keyword evidence="7" id="KW-0520">NAD</keyword>
<name>A0A9D1K4I8_9BACT</name>
<evidence type="ECO:0000256" key="9">
    <source>
        <dbReference type="ARBA" id="ARBA00023285"/>
    </source>
</evidence>
<evidence type="ECO:0000256" key="6">
    <source>
        <dbReference type="ARBA" id="ARBA00022833"/>
    </source>
</evidence>
<dbReference type="GO" id="GO:0000166">
    <property type="term" value="F:nucleotide binding"/>
    <property type="evidence" value="ECO:0007669"/>
    <property type="project" value="UniProtKB-KW"/>
</dbReference>
<reference evidence="13" key="2">
    <citation type="journal article" date="2021" name="PeerJ">
        <title>Extensive microbial diversity within the chicken gut microbiome revealed by metagenomics and culture.</title>
        <authorList>
            <person name="Gilroy R."/>
            <person name="Ravi A."/>
            <person name="Getino M."/>
            <person name="Pursley I."/>
            <person name="Horton D.L."/>
            <person name="Alikhan N.F."/>
            <person name="Baker D."/>
            <person name="Gharbi K."/>
            <person name="Hall N."/>
            <person name="Watson M."/>
            <person name="Adriaenssens E.M."/>
            <person name="Foster-Nyarko E."/>
            <person name="Jarju S."/>
            <person name="Secka A."/>
            <person name="Antonio M."/>
            <person name="Oren A."/>
            <person name="Chaudhuri R.R."/>
            <person name="La Ragione R."/>
            <person name="Hildebrand F."/>
            <person name="Pallen M.J."/>
        </authorList>
    </citation>
    <scope>NUCLEOTIDE SEQUENCE</scope>
    <source>
        <strain evidence="13">CHK152-2994</strain>
    </source>
</reference>
<evidence type="ECO:0000313" key="14">
    <source>
        <dbReference type="Proteomes" id="UP000824139"/>
    </source>
</evidence>
<dbReference type="GO" id="GO:0046872">
    <property type="term" value="F:metal ion binding"/>
    <property type="evidence" value="ECO:0007669"/>
    <property type="project" value="UniProtKB-KW"/>
</dbReference>
<dbReference type="CDD" id="cd08195">
    <property type="entry name" value="DHQS"/>
    <property type="match status" value="1"/>
</dbReference>
<dbReference type="PANTHER" id="PTHR43622:SF1">
    <property type="entry name" value="3-DEHYDROQUINATE SYNTHASE"/>
    <property type="match status" value="1"/>
</dbReference>
<proteinExistence type="predicted"/>
<comment type="caution">
    <text evidence="13">The sequence shown here is derived from an EMBL/GenBank/DDBJ whole genome shotgun (WGS) entry which is preliminary data.</text>
</comment>
<dbReference type="InterPro" id="IPR016037">
    <property type="entry name" value="DHQ_synth_AroB"/>
</dbReference>
<keyword evidence="5" id="KW-0547">Nucleotide-binding</keyword>
<dbReference type="FunFam" id="3.40.50.1970:FF:000007">
    <property type="entry name" value="Pentafunctional AROM polypeptide"/>
    <property type="match status" value="1"/>
</dbReference>
<dbReference type="Pfam" id="PF24621">
    <property type="entry name" value="DHQS_C"/>
    <property type="match status" value="1"/>
</dbReference>
<feature type="domain" description="3-dehydroquinate synthase C-terminal" evidence="12">
    <location>
        <begin position="178"/>
        <end position="327"/>
    </location>
</feature>
<feature type="domain" description="3-dehydroquinate synthase N-terminal" evidence="11">
    <location>
        <begin position="64"/>
        <end position="176"/>
    </location>
</feature>
<dbReference type="PANTHER" id="PTHR43622">
    <property type="entry name" value="3-DEHYDROQUINATE SYNTHASE"/>
    <property type="match status" value="1"/>
</dbReference>
<dbReference type="InterPro" id="IPR030963">
    <property type="entry name" value="DHQ_synth_fam"/>
</dbReference>
<keyword evidence="9" id="KW-0170">Cobalt</keyword>
<evidence type="ECO:0000256" key="3">
    <source>
        <dbReference type="ARBA" id="ARBA00001947"/>
    </source>
</evidence>
<keyword evidence="4" id="KW-0479">Metal-binding</keyword>
<dbReference type="InterPro" id="IPR056179">
    <property type="entry name" value="DHQS_C"/>
</dbReference>
<evidence type="ECO:0000256" key="10">
    <source>
        <dbReference type="NCBIfam" id="TIGR01357"/>
    </source>
</evidence>
<dbReference type="GO" id="GO:0003856">
    <property type="term" value="F:3-dehydroquinate synthase activity"/>
    <property type="evidence" value="ECO:0007669"/>
    <property type="project" value="UniProtKB-UniRule"/>
</dbReference>
<dbReference type="NCBIfam" id="TIGR01357">
    <property type="entry name" value="aroB"/>
    <property type="match status" value="1"/>
</dbReference>
<dbReference type="Gene3D" id="1.20.1090.10">
    <property type="entry name" value="Dehydroquinate synthase-like - alpha domain"/>
    <property type="match status" value="1"/>
</dbReference>
<dbReference type="GO" id="GO:0009073">
    <property type="term" value="P:aromatic amino acid family biosynthetic process"/>
    <property type="evidence" value="ECO:0007669"/>
    <property type="project" value="InterPro"/>
</dbReference>
<comment type="cofactor">
    <cofactor evidence="3">
        <name>Zn(2+)</name>
        <dbReference type="ChEBI" id="CHEBI:29105"/>
    </cofactor>
</comment>
<comment type="cofactor">
    <cofactor evidence="1">
        <name>NAD(+)</name>
        <dbReference type="ChEBI" id="CHEBI:57540"/>
    </cofactor>
</comment>
<evidence type="ECO:0000313" key="13">
    <source>
        <dbReference type="EMBL" id="HIS83153.1"/>
    </source>
</evidence>
<evidence type="ECO:0000259" key="11">
    <source>
        <dbReference type="Pfam" id="PF01761"/>
    </source>
</evidence>
<keyword evidence="8 13" id="KW-0456">Lyase</keyword>